<dbReference type="Proteomes" id="UP000316282">
    <property type="component" value="Unassembled WGS sequence"/>
</dbReference>
<evidence type="ECO:0000256" key="1">
    <source>
        <dbReference type="SAM" id="MobiDB-lite"/>
    </source>
</evidence>
<accession>A0A4R6DFP5</accession>
<dbReference type="EMBL" id="RWKG01000010">
    <property type="protein sequence ID" value="TDN43313.1"/>
    <property type="molecule type" value="Genomic_DNA"/>
</dbReference>
<comment type="caution">
    <text evidence="3">The sequence shown here is derived from an EMBL/GenBank/DDBJ whole genome shotgun (WGS) entry which is preliminary data.</text>
</comment>
<sequence>MMSTVTFDWLEFDRLVIEMNNLHDLIGVVTLDIAEEYERGANAVSAIQSLTHRIHQDLIAKQEETSQSTERKGADDGIK</sequence>
<evidence type="ECO:0000313" key="5">
    <source>
        <dbReference type="Proteomes" id="UP000316282"/>
    </source>
</evidence>
<evidence type="ECO:0000313" key="4">
    <source>
        <dbReference type="Proteomes" id="UP000294998"/>
    </source>
</evidence>
<feature type="region of interest" description="Disordered" evidence="1">
    <location>
        <begin position="59"/>
        <end position="79"/>
    </location>
</feature>
<evidence type="ECO:0000313" key="2">
    <source>
        <dbReference type="EMBL" id="TDN43313.1"/>
    </source>
</evidence>
<name>A0A4R6DFP5_HAEHA</name>
<reference evidence="2 4" key="1">
    <citation type="submission" date="2018-12" db="EMBL/GenBank/DDBJ databases">
        <authorList>
            <person name="Fluit A.C."/>
        </authorList>
    </citation>
    <scope>NUCLEOTIDE SEQUENCE [LARGE SCALE GENOMIC DNA]</scope>
    <source>
        <strain evidence="2 4">16-549009</strain>
    </source>
</reference>
<dbReference type="RefSeq" id="WP_140527417.1">
    <property type="nucleotide sequence ID" value="NZ_LCTI01000014.1"/>
</dbReference>
<dbReference type="Proteomes" id="UP000294998">
    <property type="component" value="Unassembled WGS sequence"/>
</dbReference>
<evidence type="ECO:0000313" key="3">
    <source>
        <dbReference type="EMBL" id="TPH21506.1"/>
    </source>
</evidence>
<reference evidence="3 5" key="2">
    <citation type="submission" date="2019-01" db="EMBL/GenBank/DDBJ databases">
        <title>Comparative genomic analysis identifies haemin-independent Haemophilus haemolyticus: a formal re-classification of Haemophilus intermedius.</title>
        <authorList>
            <person name="Harris T.M."/>
            <person name="Price E.P."/>
            <person name="Sarovich D.S."/>
            <person name="Norskov-Lauritsen N."/>
            <person name="Beissbarth J."/>
            <person name="Chang A.B."/>
            <person name="Smith-Vaughan H.C."/>
        </authorList>
    </citation>
    <scope>NUCLEOTIDE SEQUENCE [LARGE SCALE GENOMIC DNA]</scope>
    <source>
        <strain evidence="3 5">60982 B Hi-1</strain>
    </source>
</reference>
<dbReference type="EMBL" id="SDPD01000007">
    <property type="protein sequence ID" value="TPH21506.1"/>
    <property type="molecule type" value="Genomic_DNA"/>
</dbReference>
<organism evidence="3 5">
    <name type="scientific">Haemophilus haemolyticus</name>
    <dbReference type="NCBI Taxonomy" id="726"/>
    <lineage>
        <taxon>Bacteria</taxon>
        <taxon>Pseudomonadati</taxon>
        <taxon>Pseudomonadota</taxon>
        <taxon>Gammaproteobacteria</taxon>
        <taxon>Pasteurellales</taxon>
        <taxon>Pasteurellaceae</taxon>
        <taxon>Haemophilus</taxon>
    </lineage>
</organism>
<protein>
    <submittedName>
        <fullName evidence="3">Uncharacterized protein</fullName>
    </submittedName>
</protein>
<dbReference type="AlphaFoldDB" id="A0A4R6DFP5"/>
<proteinExistence type="predicted"/>
<gene>
    <name evidence="2" type="ORF">EGH31_0379</name>
    <name evidence="3" type="ORF">EUX52_04795</name>
</gene>